<dbReference type="InterPro" id="IPR002197">
    <property type="entry name" value="HTH_Fis"/>
</dbReference>
<evidence type="ECO:0000256" key="4">
    <source>
        <dbReference type="ARBA" id="ARBA00023125"/>
    </source>
</evidence>
<dbReference type="InterPro" id="IPR025662">
    <property type="entry name" value="Sigma_54_int_dom_ATP-bd_1"/>
</dbReference>
<dbReference type="Gene3D" id="3.30.450.20">
    <property type="entry name" value="PAS domain"/>
    <property type="match status" value="1"/>
</dbReference>
<keyword evidence="4" id="KW-0238">DNA-binding</keyword>
<feature type="domain" description="Sigma-54 factor interaction" evidence="8">
    <location>
        <begin position="261"/>
        <end position="490"/>
    </location>
</feature>
<dbReference type="Pfam" id="PF08448">
    <property type="entry name" value="PAS_4"/>
    <property type="match status" value="1"/>
</dbReference>
<dbReference type="InterPro" id="IPR035965">
    <property type="entry name" value="PAS-like_dom_sf"/>
</dbReference>
<evidence type="ECO:0000259" key="8">
    <source>
        <dbReference type="PROSITE" id="PS50045"/>
    </source>
</evidence>
<dbReference type="SUPFAM" id="SSF55785">
    <property type="entry name" value="PYP-like sensor domain (PAS domain)"/>
    <property type="match status" value="1"/>
</dbReference>
<dbReference type="SUPFAM" id="SSF52540">
    <property type="entry name" value="P-loop containing nucleoside triphosphate hydrolases"/>
    <property type="match status" value="1"/>
</dbReference>
<dbReference type="FunFam" id="3.40.50.300:FF:000006">
    <property type="entry name" value="DNA-binding transcriptional regulator NtrC"/>
    <property type="match status" value="1"/>
</dbReference>
<evidence type="ECO:0000313" key="10">
    <source>
        <dbReference type="EMBL" id="MBJ6723778.1"/>
    </source>
</evidence>
<dbReference type="CDD" id="cd00009">
    <property type="entry name" value="AAA"/>
    <property type="match status" value="1"/>
</dbReference>
<sequence>MPSRILIIDDEESVRFTFRNLLEDEGYHADTADDFDSALELIREQSYDLIISDIFLGGKTGVDILREIRTTDTGPHFVFMTGQPHMETALEAVRLGAFDYLPKPFKSDTLLRVARMALQHKQAIEEKERYRSHLEGIFRSVNDAIITLDPELRIMELNDAAHNLCGLGDASRGALLTEAPNGCGRVCIPLVQEVLNSREPAVHFRIGCSRTGCSAKVVTVTITPLLGRQREFQGTVLVVRDDTRMAEIEKERVEVTSFHRLVGKTQPMQHLYRMVEGLSDLPTTVLISGESGTGKELVAHALHHEGVRRDRPFVRVNCAALSENLLESELFGHVKGAFTGAVTDRTGRFQAANGGTIFLDEIGDITPTLQVRLLRVLQEKEFERVGDTRTVKVDVRVIAATNQDLREKVRQGAFREDLYYRLKVVYLTLPTLRQRKEDLPLLVEHFVAKFNRELKRSVVGVTKEVMDLLTAHPWPGNVRELEHVIEHAFVVAAGETIGLKDLPAELAVRSGGSGARSRHGRDDVVWALEKAGWNKSKAARLLGVDRRTIYRKMEEYEILESF</sequence>
<dbReference type="SUPFAM" id="SSF46689">
    <property type="entry name" value="Homeodomain-like"/>
    <property type="match status" value="1"/>
</dbReference>
<dbReference type="Pfam" id="PF02954">
    <property type="entry name" value="HTH_8"/>
    <property type="match status" value="1"/>
</dbReference>
<dbReference type="InterPro" id="IPR003593">
    <property type="entry name" value="AAA+_ATPase"/>
</dbReference>
<keyword evidence="11" id="KW-1185">Reference proteome</keyword>
<dbReference type="InterPro" id="IPR013656">
    <property type="entry name" value="PAS_4"/>
</dbReference>
<dbReference type="PROSITE" id="PS00675">
    <property type="entry name" value="SIGMA54_INTERACT_1"/>
    <property type="match status" value="1"/>
</dbReference>
<dbReference type="PRINTS" id="PR01590">
    <property type="entry name" value="HTHFIS"/>
</dbReference>
<dbReference type="SMART" id="SM00382">
    <property type="entry name" value="AAA"/>
    <property type="match status" value="1"/>
</dbReference>
<protein>
    <submittedName>
        <fullName evidence="10">Sigma 54-interacting transcriptional regulator</fullName>
    </submittedName>
</protein>
<accession>A0A8J7J0B9</accession>
<comment type="caution">
    <text evidence="10">The sequence shown here is derived from an EMBL/GenBank/DDBJ whole genome shotgun (WGS) entry which is preliminary data.</text>
</comment>
<dbReference type="InterPro" id="IPR025943">
    <property type="entry name" value="Sigma_54_int_dom_ATP-bd_2"/>
</dbReference>
<dbReference type="InterPro" id="IPR011006">
    <property type="entry name" value="CheY-like_superfamily"/>
</dbReference>
<feature type="modified residue" description="4-aspartylphosphate" evidence="7">
    <location>
        <position position="53"/>
    </location>
</feature>
<keyword evidence="6" id="KW-0804">Transcription</keyword>
<dbReference type="InterPro" id="IPR027417">
    <property type="entry name" value="P-loop_NTPase"/>
</dbReference>
<dbReference type="Pfam" id="PF00158">
    <property type="entry name" value="Sigma54_activat"/>
    <property type="match status" value="1"/>
</dbReference>
<evidence type="ECO:0000256" key="2">
    <source>
        <dbReference type="ARBA" id="ARBA00022840"/>
    </source>
</evidence>
<dbReference type="Pfam" id="PF25601">
    <property type="entry name" value="AAA_lid_14"/>
    <property type="match status" value="1"/>
</dbReference>
<dbReference type="PANTHER" id="PTHR32071">
    <property type="entry name" value="TRANSCRIPTIONAL REGULATORY PROTEIN"/>
    <property type="match status" value="1"/>
</dbReference>
<keyword evidence="2" id="KW-0067">ATP-binding</keyword>
<evidence type="ECO:0000256" key="6">
    <source>
        <dbReference type="ARBA" id="ARBA00023163"/>
    </source>
</evidence>
<dbReference type="GO" id="GO:0000160">
    <property type="term" value="P:phosphorelay signal transduction system"/>
    <property type="evidence" value="ECO:0007669"/>
    <property type="project" value="InterPro"/>
</dbReference>
<dbReference type="InterPro" id="IPR001789">
    <property type="entry name" value="Sig_transdc_resp-reg_receiver"/>
</dbReference>
<dbReference type="PROSITE" id="PS00676">
    <property type="entry name" value="SIGMA54_INTERACT_2"/>
    <property type="match status" value="1"/>
</dbReference>
<dbReference type="Gene3D" id="1.10.8.60">
    <property type="match status" value="1"/>
</dbReference>
<dbReference type="GO" id="GO:0006355">
    <property type="term" value="P:regulation of DNA-templated transcription"/>
    <property type="evidence" value="ECO:0007669"/>
    <property type="project" value="InterPro"/>
</dbReference>
<dbReference type="Pfam" id="PF00072">
    <property type="entry name" value="Response_reg"/>
    <property type="match status" value="1"/>
</dbReference>
<dbReference type="Gene3D" id="3.40.50.2300">
    <property type="match status" value="1"/>
</dbReference>
<evidence type="ECO:0000259" key="9">
    <source>
        <dbReference type="PROSITE" id="PS50110"/>
    </source>
</evidence>
<dbReference type="Gene3D" id="3.40.50.300">
    <property type="entry name" value="P-loop containing nucleotide triphosphate hydrolases"/>
    <property type="match status" value="1"/>
</dbReference>
<keyword evidence="1" id="KW-0547">Nucleotide-binding</keyword>
<dbReference type="Gene3D" id="1.10.10.60">
    <property type="entry name" value="Homeodomain-like"/>
    <property type="match status" value="1"/>
</dbReference>
<organism evidence="10 11">
    <name type="scientific">Geomesophilobacter sediminis</name>
    <dbReference type="NCBI Taxonomy" id="2798584"/>
    <lineage>
        <taxon>Bacteria</taxon>
        <taxon>Pseudomonadati</taxon>
        <taxon>Thermodesulfobacteriota</taxon>
        <taxon>Desulfuromonadia</taxon>
        <taxon>Geobacterales</taxon>
        <taxon>Geobacteraceae</taxon>
        <taxon>Geomesophilobacter</taxon>
    </lineage>
</organism>
<dbReference type="InterPro" id="IPR009057">
    <property type="entry name" value="Homeodomain-like_sf"/>
</dbReference>
<keyword evidence="5" id="KW-0010">Activator</keyword>
<dbReference type="GO" id="GO:0005524">
    <property type="term" value="F:ATP binding"/>
    <property type="evidence" value="ECO:0007669"/>
    <property type="project" value="UniProtKB-KW"/>
</dbReference>
<dbReference type="FunFam" id="1.10.8.60:FF:000014">
    <property type="entry name" value="DNA-binding transcriptional regulator NtrC"/>
    <property type="match status" value="1"/>
</dbReference>
<dbReference type="InterPro" id="IPR025944">
    <property type="entry name" value="Sigma_54_int_dom_CS"/>
</dbReference>
<dbReference type="PROSITE" id="PS00688">
    <property type="entry name" value="SIGMA54_INTERACT_3"/>
    <property type="match status" value="1"/>
</dbReference>
<evidence type="ECO:0000256" key="3">
    <source>
        <dbReference type="ARBA" id="ARBA00023015"/>
    </source>
</evidence>
<dbReference type="InterPro" id="IPR058031">
    <property type="entry name" value="AAA_lid_NorR"/>
</dbReference>
<name>A0A8J7J0B9_9BACT</name>
<gene>
    <name evidence="10" type="ORF">JFN93_03570</name>
</gene>
<dbReference type="AlphaFoldDB" id="A0A8J7J0B9"/>
<dbReference type="PROSITE" id="PS50110">
    <property type="entry name" value="RESPONSE_REGULATORY"/>
    <property type="match status" value="1"/>
</dbReference>
<dbReference type="SUPFAM" id="SSF52172">
    <property type="entry name" value="CheY-like"/>
    <property type="match status" value="1"/>
</dbReference>
<dbReference type="PROSITE" id="PS50045">
    <property type="entry name" value="SIGMA54_INTERACT_4"/>
    <property type="match status" value="1"/>
</dbReference>
<reference evidence="10" key="1">
    <citation type="submission" date="2020-12" db="EMBL/GenBank/DDBJ databases">
        <title>Geomonas sp. Red875, isolated from river sediment.</title>
        <authorList>
            <person name="Xu Z."/>
            <person name="Zhang Z."/>
            <person name="Masuda Y."/>
            <person name="Itoh H."/>
            <person name="Senoo K."/>
        </authorList>
    </citation>
    <scope>NUCLEOTIDE SEQUENCE</scope>
    <source>
        <strain evidence="10">Red875</strain>
    </source>
</reference>
<keyword evidence="3" id="KW-0805">Transcription regulation</keyword>
<dbReference type="GO" id="GO:0043565">
    <property type="term" value="F:sequence-specific DNA binding"/>
    <property type="evidence" value="ECO:0007669"/>
    <property type="project" value="InterPro"/>
</dbReference>
<dbReference type="RefSeq" id="WP_199382628.1">
    <property type="nucleotide sequence ID" value="NZ_JAEMHM010000003.1"/>
</dbReference>
<dbReference type="Proteomes" id="UP000636888">
    <property type="component" value="Unassembled WGS sequence"/>
</dbReference>
<evidence type="ECO:0000256" key="5">
    <source>
        <dbReference type="ARBA" id="ARBA00023159"/>
    </source>
</evidence>
<evidence type="ECO:0000313" key="11">
    <source>
        <dbReference type="Proteomes" id="UP000636888"/>
    </source>
</evidence>
<evidence type="ECO:0000256" key="1">
    <source>
        <dbReference type="ARBA" id="ARBA00022741"/>
    </source>
</evidence>
<keyword evidence="7" id="KW-0597">Phosphoprotein</keyword>
<dbReference type="PANTHER" id="PTHR32071:SF113">
    <property type="entry name" value="ALGINATE BIOSYNTHESIS TRANSCRIPTIONAL REGULATORY PROTEIN ALGB"/>
    <property type="match status" value="1"/>
</dbReference>
<dbReference type="EMBL" id="JAEMHM010000003">
    <property type="protein sequence ID" value="MBJ6723778.1"/>
    <property type="molecule type" value="Genomic_DNA"/>
</dbReference>
<dbReference type="InterPro" id="IPR002078">
    <property type="entry name" value="Sigma_54_int"/>
</dbReference>
<proteinExistence type="predicted"/>
<evidence type="ECO:0000256" key="7">
    <source>
        <dbReference type="PROSITE-ProRule" id="PRU00169"/>
    </source>
</evidence>
<dbReference type="SMART" id="SM00448">
    <property type="entry name" value="REC"/>
    <property type="match status" value="1"/>
</dbReference>
<feature type="domain" description="Response regulatory" evidence="9">
    <location>
        <begin position="4"/>
        <end position="118"/>
    </location>
</feature>